<keyword evidence="3 7" id="KW-0732">Signal</keyword>
<dbReference type="CDD" id="cd03020">
    <property type="entry name" value="DsbA_DsbC_DsbG"/>
    <property type="match status" value="1"/>
</dbReference>
<evidence type="ECO:0000259" key="8">
    <source>
        <dbReference type="Pfam" id="PF10411"/>
    </source>
</evidence>
<name>A0AA42S6K5_9BURK</name>
<evidence type="ECO:0000256" key="3">
    <source>
        <dbReference type="ARBA" id="ARBA00022729"/>
    </source>
</evidence>
<gene>
    <name evidence="10" type="ORF">N5D93_22665</name>
</gene>
<dbReference type="PANTHER" id="PTHR35272:SF3">
    <property type="entry name" value="THIOL:DISULFIDE INTERCHANGE PROTEIN DSBC"/>
    <property type="match status" value="1"/>
</dbReference>
<feature type="domain" description="Disulphide bond isomerase DsbC/G N-terminal" evidence="8">
    <location>
        <begin position="22"/>
        <end position="89"/>
    </location>
</feature>
<dbReference type="RefSeq" id="WP_279996620.1">
    <property type="nucleotide sequence ID" value="NZ_JAOCDZ010000018.1"/>
</dbReference>
<accession>A0AA42S6K5</accession>
<dbReference type="GO" id="GO:0042597">
    <property type="term" value="C:periplasmic space"/>
    <property type="evidence" value="ECO:0007669"/>
    <property type="project" value="UniProtKB-SubCell"/>
</dbReference>
<dbReference type="InterPro" id="IPR051470">
    <property type="entry name" value="Thiol:disulfide_interchange"/>
</dbReference>
<evidence type="ECO:0000256" key="7">
    <source>
        <dbReference type="RuleBase" id="RU364038"/>
    </source>
</evidence>
<keyword evidence="6 7" id="KW-0676">Redox-active center</keyword>
<dbReference type="Pfam" id="PF10411">
    <property type="entry name" value="DsbC_N"/>
    <property type="match status" value="1"/>
</dbReference>
<dbReference type="SUPFAM" id="SSF52833">
    <property type="entry name" value="Thioredoxin-like"/>
    <property type="match status" value="1"/>
</dbReference>
<dbReference type="InterPro" id="IPR012336">
    <property type="entry name" value="Thioredoxin-like_fold"/>
</dbReference>
<comment type="subcellular location">
    <subcellularLocation>
        <location evidence="1 7">Periplasm</location>
    </subcellularLocation>
</comment>
<evidence type="ECO:0000256" key="6">
    <source>
        <dbReference type="ARBA" id="ARBA00023284"/>
    </source>
</evidence>
<evidence type="ECO:0000313" key="10">
    <source>
        <dbReference type="EMBL" id="MDH0738638.1"/>
    </source>
</evidence>
<dbReference type="Gene3D" id="3.40.30.10">
    <property type="entry name" value="Glutaredoxin"/>
    <property type="match status" value="1"/>
</dbReference>
<dbReference type="Proteomes" id="UP001161094">
    <property type="component" value="Unassembled WGS sequence"/>
</dbReference>
<dbReference type="InterPro" id="IPR018950">
    <property type="entry name" value="DiS-bond_isomerase_DsbC/G_N"/>
</dbReference>
<comment type="caution">
    <text evidence="10">The sequence shown here is derived from an EMBL/GenBank/DDBJ whole genome shotgun (WGS) entry which is preliminary data.</text>
</comment>
<evidence type="ECO:0000313" key="11">
    <source>
        <dbReference type="Proteomes" id="UP001161094"/>
    </source>
</evidence>
<evidence type="ECO:0000256" key="5">
    <source>
        <dbReference type="ARBA" id="ARBA00023157"/>
    </source>
</evidence>
<feature type="signal peptide" evidence="7">
    <location>
        <begin position="1"/>
        <end position="24"/>
    </location>
</feature>
<reference evidence="10" key="1">
    <citation type="submission" date="2022-09" db="EMBL/GenBank/DDBJ databases">
        <title>Intensive care unit water sources are persistently colonized with multi-drug resistant bacteria and are the site of extensive horizontal gene transfer of antibiotic resistance genes.</title>
        <authorList>
            <person name="Diorio-Toth L."/>
        </authorList>
    </citation>
    <scope>NUCLEOTIDE SEQUENCE</scope>
    <source>
        <strain evidence="10">GD03843</strain>
    </source>
</reference>
<evidence type="ECO:0000256" key="4">
    <source>
        <dbReference type="ARBA" id="ARBA00022764"/>
    </source>
</evidence>
<dbReference type="Gene3D" id="3.10.450.70">
    <property type="entry name" value="Disulphide bond isomerase, DsbC/G, N-terminal"/>
    <property type="match status" value="1"/>
</dbReference>
<dbReference type="InterPro" id="IPR033954">
    <property type="entry name" value="DiS-bond_Isoase_DsbC/G"/>
</dbReference>
<dbReference type="InterPro" id="IPR036249">
    <property type="entry name" value="Thioredoxin-like_sf"/>
</dbReference>
<organism evidence="10 11">
    <name type="scientific">Achromobacter spanius</name>
    <dbReference type="NCBI Taxonomy" id="217203"/>
    <lineage>
        <taxon>Bacteria</taxon>
        <taxon>Pseudomonadati</taxon>
        <taxon>Pseudomonadota</taxon>
        <taxon>Betaproteobacteria</taxon>
        <taxon>Burkholderiales</taxon>
        <taxon>Alcaligenaceae</taxon>
        <taxon>Achromobacter</taxon>
    </lineage>
</organism>
<evidence type="ECO:0000256" key="1">
    <source>
        <dbReference type="ARBA" id="ARBA00004418"/>
    </source>
</evidence>
<evidence type="ECO:0000256" key="2">
    <source>
        <dbReference type="ARBA" id="ARBA00009813"/>
    </source>
</evidence>
<dbReference type="AlphaFoldDB" id="A0AA42S6K5"/>
<comment type="function">
    <text evidence="7">Required for disulfide bond formation in some periplasmic proteins. Acts by transferring its disulfide bond to other proteins and is reduced in the process.</text>
</comment>
<keyword evidence="5" id="KW-1015">Disulfide bond</keyword>
<dbReference type="PANTHER" id="PTHR35272">
    <property type="entry name" value="THIOL:DISULFIDE INTERCHANGE PROTEIN DSBC-RELATED"/>
    <property type="match status" value="1"/>
</dbReference>
<dbReference type="SUPFAM" id="SSF54423">
    <property type="entry name" value="DsbC/DsbG N-terminal domain-like"/>
    <property type="match status" value="1"/>
</dbReference>
<dbReference type="Pfam" id="PF13098">
    <property type="entry name" value="Thioredoxin_2"/>
    <property type="match status" value="1"/>
</dbReference>
<protein>
    <recommendedName>
        <fullName evidence="7">Thiol:disulfide interchange protein</fullName>
    </recommendedName>
</protein>
<keyword evidence="4 7" id="KW-0574">Periplasm</keyword>
<comment type="similarity">
    <text evidence="2 7">Belongs to the thioredoxin family. DsbC subfamily.</text>
</comment>
<evidence type="ECO:0000259" key="9">
    <source>
        <dbReference type="Pfam" id="PF13098"/>
    </source>
</evidence>
<proteinExistence type="inferred from homology"/>
<feature type="chain" id="PRO_5041487914" description="Thiol:disulfide interchange protein" evidence="7">
    <location>
        <begin position="25"/>
        <end position="249"/>
    </location>
</feature>
<dbReference type="InterPro" id="IPR009094">
    <property type="entry name" value="DiS-bond_isomerase_DsbC/G_N_sf"/>
</dbReference>
<sequence>MGKRFGLRASITLVASLLGGAAAASPAADQVRVTLEAKYPGSPLGTVTESPVPGIFEVVWGKNLVYVEQTGRYFLFGNLYDMVGRADLTSPRRAELTKVAMDTLPMQDAFARVIGKGERKVALFTDPDCPYCQRLEQAFAQVGNVTIYTFLFPMDSLHPNANLVARKIWCAGESERGAAYDAYMARGAQPDNAGQCDNPVARNVELGRKLNIQGTPYLIGMDGSTKPGALAPADLDAWLNASNRVKAAQ</sequence>
<dbReference type="EMBL" id="JAOCDZ010000018">
    <property type="protein sequence ID" value="MDH0738638.1"/>
    <property type="molecule type" value="Genomic_DNA"/>
</dbReference>
<feature type="domain" description="Thioredoxin-like fold" evidence="9">
    <location>
        <begin position="114"/>
        <end position="239"/>
    </location>
</feature>